<protein>
    <submittedName>
        <fullName evidence="1">Uncharacterized protein</fullName>
    </submittedName>
</protein>
<evidence type="ECO:0000313" key="2">
    <source>
        <dbReference type="Proteomes" id="UP000499080"/>
    </source>
</evidence>
<organism evidence="1 2">
    <name type="scientific">Araneus ventricosus</name>
    <name type="common">Orbweaver spider</name>
    <name type="synonym">Epeira ventricosa</name>
    <dbReference type="NCBI Taxonomy" id="182803"/>
    <lineage>
        <taxon>Eukaryota</taxon>
        <taxon>Metazoa</taxon>
        <taxon>Ecdysozoa</taxon>
        <taxon>Arthropoda</taxon>
        <taxon>Chelicerata</taxon>
        <taxon>Arachnida</taxon>
        <taxon>Araneae</taxon>
        <taxon>Araneomorphae</taxon>
        <taxon>Entelegynae</taxon>
        <taxon>Araneoidea</taxon>
        <taxon>Araneidae</taxon>
        <taxon>Araneus</taxon>
    </lineage>
</organism>
<dbReference type="EMBL" id="BGPR01008030">
    <property type="protein sequence ID" value="GBN31079.1"/>
    <property type="molecule type" value="Genomic_DNA"/>
</dbReference>
<name>A0A4Y2MX17_ARAVE</name>
<proteinExistence type="predicted"/>
<accession>A0A4Y2MX17</accession>
<comment type="caution">
    <text evidence="1">The sequence shown here is derived from an EMBL/GenBank/DDBJ whole genome shotgun (WGS) entry which is preliminary data.</text>
</comment>
<evidence type="ECO:0000313" key="1">
    <source>
        <dbReference type="EMBL" id="GBN31079.1"/>
    </source>
</evidence>
<dbReference type="Proteomes" id="UP000499080">
    <property type="component" value="Unassembled WGS sequence"/>
</dbReference>
<gene>
    <name evidence="1" type="ORF">AVEN_61355_1</name>
</gene>
<dbReference type="AlphaFoldDB" id="A0A4Y2MX17"/>
<keyword evidence="2" id="KW-1185">Reference proteome</keyword>
<reference evidence="1 2" key="1">
    <citation type="journal article" date="2019" name="Sci. Rep.">
        <title>Orb-weaving spider Araneus ventricosus genome elucidates the spidroin gene catalogue.</title>
        <authorList>
            <person name="Kono N."/>
            <person name="Nakamura H."/>
            <person name="Ohtoshi R."/>
            <person name="Moran D.A.P."/>
            <person name="Shinohara A."/>
            <person name="Yoshida Y."/>
            <person name="Fujiwara M."/>
            <person name="Mori M."/>
            <person name="Tomita M."/>
            <person name="Arakawa K."/>
        </authorList>
    </citation>
    <scope>NUCLEOTIDE SEQUENCE [LARGE SCALE GENOMIC DNA]</scope>
</reference>
<sequence length="90" mass="9926">MYFWPSFRADSPAAAITAFSSMHLPLQAESSAAITAFRHRISLRWQGPSATTALFWVNSDFVGCRCPQPLANRLFINVTSSSCRQISAAM</sequence>